<protein>
    <submittedName>
        <fullName evidence="2">Uncharacterized protein</fullName>
    </submittedName>
</protein>
<dbReference type="GeneID" id="19202917"/>
<feature type="compositionally biased region" description="Polar residues" evidence="1">
    <location>
        <begin position="203"/>
        <end position="218"/>
    </location>
</feature>
<dbReference type="KEGG" id="cput:CONPUDRAFT_151747"/>
<dbReference type="RefSeq" id="XP_007766680.1">
    <property type="nucleotide sequence ID" value="XM_007768490.1"/>
</dbReference>
<dbReference type="AlphaFoldDB" id="A0A5M3MU48"/>
<comment type="caution">
    <text evidence="2">The sequence shown here is derived from an EMBL/GenBank/DDBJ whole genome shotgun (WGS) entry which is preliminary data.</text>
</comment>
<gene>
    <name evidence="2" type="ORF">CONPUDRAFT_151747</name>
</gene>
<dbReference type="OrthoDB" id="3208495at2759"/>
<dbReference type="InterPro" id="IPR041078">
    <property type="entry name" value="Plavaka"/>
</dbReference>
<dbReference type="EMBL" id="JH711576">
    <property type="protein sequence ID" value="EIW82688.1"/>
    <property type="molecule type" value="Genomic_DNA"/>
</dbReference>
<evidence type="ECO:0000256" key="1">
    <source>
        <dbReference type="SAM" id="MobiDB-lite"/>
    </source>
</evidence>
<proteinExistence type="predicted"/>
<keyword evidence="3" id="KW-1185">Reference proteome</keyword>
<name>A0A5M3MU48_CONPW</name>
<feature type="region of interest" description="Disordered" evidence="1">
    <location>
        <begin position="90"/>
        <end position="167"/>
    </location>
</feature>
<evidence type="ECO:0000313" key="3">
    <source>
        <dbReference type="Proteomes" id="UP000053558"/>
    </source>
</evidence>
<feature type="region of interest" description="Disordered" evidence="1">
    <location>
        <begin position="203"/>
        <end position="224"/>
    </location>
</feature>
<dbReference type="OMA" id="RIYSEMY"/>
<accession>A0A5M3MU48</accession>
<evidence type="ECO:0000313" key="2">
    <source>
        <dbReference type="EMBL" id="EIW82688.1"/>
    </source>
</evidence>
<sequence>MPKLHQCKGNLCKEVFLTKRDLHVHERNCQKVISAREALYQAAEEHECSLKHRRIRSPQAGESNPVPEEVFEGIDDSIGVGDLELVDVEEAEQSSAQSVHVSRPSRRSLGRPERFNDTIPSPSVELAQAPASTQENLGRIDPDTPLGLPTSHSPSPEQPAHDFMTKYTTSPNEFGLYRIYQAKPIQVHCDTLMSVSDAPLLESSSAPQRTTSLISSGAPSPADLDSDEVMAPFSNPTCGIMYTYLEEIELDAYDPDGEKEHLNKFLRAGDNAFREGYGWQESSIEIPLPFEGRQMQGGELRAPKLTIEGVWHRNIADIVKYAVEDPIFSTYNTTPFEQRWKTYDNRDIRIYSEMYSSQTVIDAYNDINTAPRSPGDDLERIVIPLMIWSDATLLTNFGEASLWPVYLFLGNQSKYVRGKPSSQSCHHVAYIPSLPDGWQNTYTDIFGKPPSKDVHTHLKRELFQKVWELLLHDEGFRRAYREGIVTTCGDGIKR</sequence>
<dbReference type="Proteomes" id="UP000053558">
    <property type="component" value="Unassembled WGS sequence"/>
</dbReference>
<organism evidence="2 3">
    <name type="scientific">Coniophora puteana (strain RWD-64-598)</name>
    <name type="common">Brown rot fungus</name>
    <dbReference type="NCBI Taxonomy" id="741705"/>
    <lineage>
        <taxon>Eukaryota</taxon>
        <taxon>Fungi</taxon>
        <taxon>Dikarya</taxon>
        <taxon>Basidiomycota</taxon>
        <taxon>Agaricomycotina</taxon>
        <taxon>Agaricomycetes</taxon>
        <taxon>Agaricomycetidae</taxon>
        <taxon>Boletales</taxon>
        <taxon>Coniophorineae</taxon>
        <taxon>Coniophoraceae</taxon>
        <taxon>Coniophora</taxon>
    </lineage>
</organism>
<reference evidence="3" key="1">
    <citation type="journal article" date="2012" name="Science">
        <title>The Paleozoic origin of enzymatic lignin decomposition reconstructed from 31 fungal genomes.</title>
        <authorList>
            <person name="Floudas D."/>
            <person name="Binder M."/>
            <person name="Riley R."/>
            <person name="Barry K."/>
            <person name="Blanchette R.A."/>
            <person name="Henrissat B."/>
            <person name="Martinez A.T."/>
            <person name="Otillar R."/>
            <person name="Spatafora J.W."/>
            <person name="Yadav J.S."/>
            <person name="Aerts A."/>
            <person name="Benoit I."/>
            <person name="Boyd A."/>
            <person name="Carlson A."/>
            <person name="Copeland A."/>
            <person name="Coutinho P.M."/>
            <person name="de Vries R.P."/>
            <person name="Ferreira P."/>
            <person name="Findley K."/>
            <person name="Foster B."/>
            <person name="Gaskell J."/>
            <person name="Glotzer D."/>
            <person name="Gorecki P."/>
            <person name="Heitman J."/>
            <person name="Hesse C."/>
            <person name="Hori C."/>
            <person name="Igarashi K."/>
            <person name="Jurgens J.A."/>
            <person name="Kallen N."/>
            <person name="Kersten P."/>
            <person name="Kohler A."/>
            <person name="Kuees U."/>
            <person name="Kumar T.K.A."/>
            <person name="Kuo A."/>
            <person name="LaButti K."/>
            <person name="Larrondo L.F."/>
            <person name="Lindquist E."/>
            <person name="Ling A."/>
            <person name="Lombard V."/>
            <person name="Lucas S."/>
            <person name="Lundell T."/>
            <person name="Martin R."/>
            <person name="McLaughlin D.J."/>
            <person name="Morgenstern I."/>
            <person name="Morin E."/>
            <person name="Murat C."/>
            <person name="Nagy L.G."/>
            <person name="Nolan M."/>
            <person name="Ohm R.A."/>
            <person name="Patyshakuliyeva A."/>
            <person name="Rokas A."/>
            <person name="Ruiz-Duenas F.J."/>
            <person name="Sabat G."/>
            <person name="Salamov A."/>
            <person name="Samejima M."/>
            <person name="Schmutz J."/>
            <person name="Slot J.C."/>
            <person name="St John F."/>
            <person name="Stenlid J."/>
            <person name="Sun H."/>
            <person name="Sun S."/>
            <person name="Syed K."/>
            <person name="Tsang A."/>
            <person name="Wiebenga A."/>
            <person name="Young D."/>
            <person name="Pisabarro A."/>
            <person name="Eastwood D.C."/>
            <person name="Martin F."/>
            <person name="Cullen D."/>
            <person name="Grigoriev I.V."/>
            <person name="Hibbett D.S."/>
        </authorList>
    </citation>
    <scope>NUCLEOTIDE SEQUENCE [LARGE SCALE GENOMIC DNA]</scope>
    <source>
        <strain evidence="3">RWD-64-598 SS2</strain>
    </source>
</reference>
<dbReference type="Pfam" id="PF18759">
    <property type="entry name" value="Plavaka"/>
    <property type="match status" value="1"/>
</dbReference>